<gene>
    <name evidence="1" type="ORF">NN4_40200</name>
</gene>
<dbReference type="AlphaFoldDB" id="A0A511MGF5"/>
<dbReference type="Proteomes" id="UP000321424">
    <property type="component" value="Unassembled WGS sequence"/>
</dbReference>
<evidence type="ECO:0000313" key="2">
    <source>
        <dbReference type="Proteomes" id="UP000321424"/>
    </source>
</evidence>
<comment type="caution">
    <text evidence="1">The sequence shown here is derived from an EMBL/GenBank/DDBJ whole genome shotgun (WGS) entry which is preliminary data.</text>
</comment>
<dbReference type="EMBL" id="BJXA01000025">
    <property type="protein sequence ID" value="GEM39501.1"/>
    <property type="molecule type" value="Genomic_DNA"/>
</dbReference>
<accession>A0A511MGF5</accession>
<evidence type="ECO:0000313" key="1">
    <source>
        <dbReference type="EMBL" id="GEM39501.1"/>
    </source>
</evidence>
<dbReference type="RefSeq" id="WP_147133312.1">
    <property type="nucleotide sequence ID" value="NZ_BJXA01000025.1"/>
</dbReference>
<dbReference type="OrthoDB" id="4566960at2"/>
<name>A0A511MGF5_9NOCA</name>
<proteinExistence type="predicted"/>
<sequence length="193" mass="21839">MAIKTFVLTQSSWGGEYFIAGFRGIDEIRQSDHAPDVELYVQYDETQLNQISRVQLFTTGHLVADRPDNGRVLGKVRAQGDWAYLYYQASPASTGYVEKALVVTGSVWTLDVYVPGFVGVDEMRQVDEWGGVELHIRQDLQRLAEVDHIKLNGYTQDPPTIDRVELGVVRSPFWGNRNVYYTKERVAPPSPTT</sequence>
<reference evidence="1 2" key="1">
    <citation type="submission" date="2019-07" db="EMBL/GenBank/DDBJ databases">
        <title>Whole genome shotgun sequence of Nocardia ninae NBRC 108245.</title>
        <authorList>
            <person name="Hosoyama A."/>
            <person name="Uohara A."/>
            <person name="Ohji S."/>
            <person name="Ichikawa N."/>
        </authorList>
    </citation>
    <scope>NUCLEOTIDE SEQUENCE [LARGE SCALE GENOMIC DNA]</scope>
    <source>
        <strain evidence="1 2">NBRC 108245</strain>
    </source>
</reference>
<keyword evidence="2" id="KW-1185">Reference proteome</keyword>
<organism evidence="1 2">
    <name type="scientific">Nocardia ninae NBRC 108245</name>
    <dbReference type="NCBI Taxonomy" id="1210091"/>
    <lineage>
        <taxon>Bacteria</taxon>
        <taxon>Bacillati</taxon>
        <taxon>Actinomycetota</taxon>
        <taxon>Actinomycetes</taxon>
        <taxon>Mycobacteriales</taxon>
        <taxon>Nocardiaceae</taxon>
        <taxon>Nocardia</taxon>
    </lineage>
</organism>
<protein>
    <submittedName>
        <fullName evidence="1">Uncharacterized protein</fullName>
    </submittedName>
</protein>